<reference evidence="7" key="2">
    <citation type="submission" date="2019-04" db="EMBL/GenBank/DDBJ databases">
        <authorList>
            <person name="Pasella M."/>
        </authorList>
    </citation>
    <scope>NUCLEOTIDE SEQUENCE</scope>
    <source>
        <strain evidence="7">PD2933</strain>
    </source>
</reference>
<feature type="transmembrane region" description="Helical" evidence="5">
    <location>
        <begin position="46"/>
        <end position="66"/>
    </location>
</feature>
<dbReference type="GO" id="GO:0043190">
    <property type="term" value="C:ATP-binding cassette (ABC) transporter complex"/>
    <property type="evidence" value="ECO:0007669"/>
    <property type="project" value="InterPro"/>
</dbReference>
<feature type="transmembrane region" description="Helical" evidence="5">
    <location>
        <begin position="220"/>
        <end position="243"/>
    </location>
</feature>
<keyword evidence="4 5" id="KW-0472">Membrane</keyword>
<evidence type="ECO:0000256" key="3">
    <source>
        <dbReference type="ARBA" id="ARBA00022989"/>
    </source>
</evidence>
<feature type="transmembrane region" description="Helical" evidence="5">
    <location>
        <begin position="126"/>
        <end position="154"/>
    </location>
</feature>
<evidence type="ECO:0000313" key="7">
    <source>
        <dbReference type="EMBL" id="QCI04206.1"/>
    </source>
</evidence>
<dbReference type="GO" id="GO:0140359">
    <property type="term" value="F:ABC-type transporter activity"/>
    <property type="evidence" value="ECO:0007669"/>
    <property type="project" value="InterPro"/>
</dbReference>
<gene>
    <name evidence="7" type="primary">ycf38</name>
</gene>
<dbReference type="EMBL" id="MK814609">
    <property type="protein sequence ID" value="QCI04206.1"/>
    <property type="molecule type" value="Genomic_DNA"/>
</dbReference>
<dbReference type="PROSITE" id="PS51012">
    <property type="entry name" value="ABC_TM2"/>
    <property type="match status" value="1"/>
</dbReference>
<dbReference type="InterPro" id="IPR000412">
    <property type="entry name" value="ABC_2_transport"/>
</dbReference>
<sequence>MNNSSYNIDRLKPKQFILHKIFINELIIEIKALTRRLYIQTYRRPSTLLVGVIQPLLWIILFSALFQKTPITLFNNNIKYHDFLSPGILIFTVFNGSINAGLPTMFDREFGFLNRILVSPLNNKYSIILASMISTWMITINQLIVITIFNIIMIKNFYIISCIYQIISLSTLIIISIASISICLAFILPGHIEFLGFILITNLPILFSSTALAPLQFMPYWLQILTCLNPLTYAIEILRYIHINGHIDYNHNIIKTIWINLNINHSILILIIINIINLIFIKYTIKYKYE</sequence>
<feature type="domain" description="ABC transmembrane type-2" evidence="6">
    <location>
        <begin position="46"/>
        <end position="288"/>
    </location>
</feature>
<dbReference type="InterPro" id="IPR013525">
    <property type="entry name" value="ABC2_TM"/>
</dbReference>
<evidence type="ECO:0000259" key="6">
    <source>
        <dbReference type="PROSITE" id="PS51012"/>
    </source>
</evidence>
<feature type="transmembrane region" description="Helical" evidence="5">
    <location>
        <begin position="194"/>
        <end position="213"/>
    </location>
</feature>
<evidence type="ECO:0000256" key="1">
    <source>
        <dbReference type="ARBA" id="ARBA00004141"/>
    </source>
</evidence>
<dbReference type="Pfam" id="PF01061">
    <property type="entry name" value="ABC2_membrane"/>
    <property type="match status" value="1"/>
</dbReference>
<organism evidence="7">
    <name type="scientific">Anotrichium furcellatum</name>
    <dbReference type="NCBI Taxonomy" id="41999"/>
    <lineage>
        <taxon>Eukaryota</taxon>
        <taxon>Rhodophyta</taxon>
        <taxon>Florideophyceae</taxon>
        <taxon>Rhodymeniophycidae</taxon>
        <taxon>Ceramiales</taxon>
        <taxon>Ceramiaceae</taxon>
        <taxon>Anotrichium</taxon>
    </lineage>
</organism>
<geneLocation type="plastid" evidence="7"/>
<evidence type="ECO:0000256" key="4">
    <source>
        <dbReference type="ARBA" id="ARBA00023136"/>
    </source>
</evidence>
<feature type="transmembrane region" description="Helical" evidence="5">
    <location>
        <begin position="263"/>
        <end position="285"/>
    </location>
</feature>
<dbReference type="AlphaFoldDB" id="A0A4D6WL57"/>
<keyword evidence="3 5" id="KW-1133">Transmembrane helix</keyword>
<feature type="transmembrane region" description="Helical" evidence="5">
    <location>
        <begin position="166"/>
        <end position="188"/>
    </location>
</feature>
<name>A0A4D6WL57_9FLOR</name>
<evidence type="ECO:0000256" key="2">
    <source>
        <dbReference type="ARBA" id="ARBA00022692"/>
    </source>
</evidence>
<dbReference type="PANTHER" id="PTHR43077">
    <property type="entry name" value="TRANSPORT PERMEASE YVFS-RELATED"/>
    <property type="match status" value="1"/>
</dbReference>
<proteinExistence type="predicted"/>
<protein>
    <recommendedName>
        <fullName evidence="6">ABC transmembrane type-2 domain-containing protein</fullName>
    </recommendedName>
</protein>
<dbReference type="PANTHER" id="PTHR43077:SF10">
    <property type="entry name" value="TRANSPORT PERMEASE PROTEIN"/>
    <property type="match status" value="1"/>
</dbReference>
<comment type="subcellular location">
    <subcellularLocation>
        <location evidence="1">Membrane</location>
        <topology evidence="1">Multi-pass membrane protein</topology>
    </subcellularLocation>
</comment>
<dbReference type="InterPro" id="IPR051328">
    <property type="entry name" value="T7SS_ABC-Transporter"/>
</dbReference>
<evidence type="ECO:0000256" key="5">
    <source>
        <dbReference type="SAM" id="Phobius"/>
    </source>
</evidence>
<dbReference type="InterPro" id="IPR047817">
    <property type="entry name" value="ABC2_TM_bact-type"/>
</dbReference>
<keyword evidence="2 5" id="KW-0812">Transmembrane</keyword>
<keyword evidence="7" id="KW-0934">Plastid</keyword>
<dbReference type="PIRSF" id="PIRSF006648">
    <property type="entry name" value="DrrB"/>
    <property type="match status" value="1"/>
</dbReference>
<accession>A0A4D6WL57</accession>
<reference evidence="7" key="1">
    <citation type="journal article" date="2019" name="Mol. Phylogenet. Evol.">
        <title>Morphological evolution and classification of the red algal order Ceramiales inferred using plastid phylogenomics.</title>
        <authorList>
            <person name="Diaz-Tapia P."/>
            <person name="Pasella M.M."/>
            <person name="Verbruggen H."/>
            <person name="Maggs C.A."/>
        </authorList>
    </citation>
    <scope>NUCLEOTIDE SEQUENCE</scope>
    <source>
        <strain evidence="7">PD2933</strain>
    </source>
</reference>